<organism evidence="1 2">
    <name type="scientific">Bradyrhizobium iriomotense</name>
    <dbReference type="NCBI Taxonomy" id="441950"/>
    <lineage>
        <taxon>Bacteria</taxon>
        <taxon>Pseudomonadati</taxon>
        <taxon>Pseudomonadota</taxon>
        <taxon>Alphaproteobacteria</taxon>
        <taxon>Hyphomicrobiales</taxon>
        <taxon>Nitrobacteraceae</taxon>
        <taxon>Bradyrhizobium</taxon>
    </lineage>
</organism>
<proteinExistence type="predicted"/>
<dbReference type="GO" id="GO:0016740">
    <property type="term" value="F:transferase activity"/>
    <property type="evidence" value="ECO:0007669"/>
    <property type="project" value="UniProtKB-KW"/>
</dbReference>
<dbReference type="SUPFAM" id="SSF53756">
    <property type="entry name" value="UDP-Glycosyltransferase/glycogen phosphorylase"/>
    <property type="match status" value="1"/>
</dbReference>
<keyword evidence="1" id="KW-0808">Transferase</keyword>
<evidence type="ECO:0000313" key="2">
    <source>
        <dbReference type="Proteomes" id="UP001156905"/>
    </source>
</evidence>
<protein>
    <submittedName>
        <fullName evidence="1">Glycosyl transferase</fullName>
    </submittedName>
</protein>
<dbReference type="Proteomes" id="UP001156905">
    <property type="component" value="Unassembled WGS sequence"/>
</dbReference>
<gene>
    <name evidence="1" type="ORF">GCM10007857_51420</name>
</gene>
<name>A0ABQ6B257_9BRAD</name>
<accession>A0ABQ6B257</accession>
<reference evidence="2" key="1">
    <citation type="journal article" date="2019" name="Int. J. Syst. Evol. Microbiol.">
        <title>The Global Catalogue of Microorganisms (GCM) 10K type strain sequencing project: providing services to taxonomists for standard genome sequencing and annotation.</title>
        <authorList>
            <consortium name="The Broad Institute Genomics Platform"/>
            <consortium name="The Broad Institute Genome Sequencing Center for Infectious Disease"/>
            <person name="Wu L."/>
            <person name="Ma J."/>
        </authorList>
    </citation>
    <scope>NUCLEOTIDE SEQUENCE [LARGE SCALE GENOMIC DNA]</scope>
    <source>
        <strain evidence="2">NBRC 102520</strain>
    </source>
</reference>
<keyword evidence="2" id="KW-1185">Reference proteome</keyword>
<dbReference type="EMBL" id="BSOW01000019">
    <property type="protein sequence ID" value="GLR88430.1"/>
    <property type="molecule type" value="Genomic_DNA"/>
</dbReference>
<sequence>MEVAERARADVYLSDAGRKGAGRSVSAALPPKQPENARGERMVLNLFFEERDDRWFQGDRHLRPLLRRLLLGKPWISGQQRVFLNLCAGLDRLGIRYRVNDYRYIRKHPEELACIIGRPFVLDRIEWKNPILLGVAMYNHPIDDPDLLTRVPIKHIVVPCDWYVEMCRPGWPSVEAWPVGIDTDAWSPKPAARKSVDVLLYDKVRWDHDRYEQELIEPIRAHLRASGRSFEEIRYGSYKEDDYQAALARCRTMIFLCEHESQGIACQQALASNVSVFAWDRGGAWQDPNYFPHKVRFEGVSSVPYWDERCGMKFANTEGFGARWAEFWAHSQAGNFKPRDYMLDNLTLEKGALHYYEIAQAVMQRLSAR</sequence>
<comment type="caution">
    <text evidence="1">The sequence shown here is derived from an EMBL/GenBank/DDBJ whole genome shotgun (WGS) entry which is preliminary data.</text>
</comment>
<evidence type="ECO:0000313" key="1">
    <source>
        <dbReference type="EMBL" id="GLR88430.1"/>
    </source>
</evidence>